<proteinExistence type="predicted"/>
<dbReference type="STRING" id="101127.A0A1X2GC60"/>
<reference evidence="1 2" key="1">
    <citation type="submission" date="2016-07" db="EMBL/GenBank/DDBJ databases">
        <title>Pervasive Adenine N6-methylation of Active Genes in Fungi.</title>
        <authorList>
            <consortium name="DOE Joint Genome Institute"/>
            <person name="Mondo S.J."/>
            <person name="Dannebaum R.O."/>
            <person name="Kuo R.C."/>
            <person name="Labutti K."/>
            <person name="Haridas S."/>
            <person name="Kuo A."/>
            <person name="Salamov A."/>
            <person name="Ahrendt S.R."/>
            <person name="Lipzen A."/>
            <person name="Sullivan W."/>
            <person name="Andreopoulos W.B."/>
            <person name="Clum A."/>
            <person name="Lindquist E."/>
            <person name="Daum C."/>
            <person name="Ramamoorthy G.K."/>
            <person name="Gryganskyi A."/>
            <person name="Culley D."/>
            <person name="Magnuson J.K."/>
            <person name="James T.Y."/>
            <person name="O'Malley M.A."/>
            <person name="Stajich J.E."/>
            <person name="Spatafora J.W."/>
            <person name="Visel A."/>
            <person name="Grigoriev I.V."/>
        </authorList>
    </citation>
    <scope>NUCLEOTIDE SEQUENCE [LARGE SCALE GENOMIC DNA]</scope>
    <source>
        <strain evidence="1 2">NRRL 3301</strain>
    </source>
</reference>
<protein>
    <submittedName>
        <fullName evidence="1">Uncharacterized protein</fullName>
    </submittedName>
</protein>
<sequence>MYQGVQFRCQLDKLPPKGYTYLIQRGYCLYGKQCVYDQDLASLMGDHGGWTQWQTMMTDYALIPAPMQDHDDYSHIFFAQCPDALYQRLQPVFQFDAEARFAMWKCLLRALLDHAKDTTRYIDLMNSTRPDTFIHPSRIVAPDPVLMDDQLLFKRSLYSLLAEFPPGACSDQTMSKFLVLCCRHLHTHFDIEEALNSLLLDFPSNRLDIYRQLAKFFQLTG</sequence>
<accession>A0A1X2GC60</accession>
<comment type="caution">
    <text evidence="1">The sequence shown here is derived from an EMBL/GenBank/DDBJ whole genome shotgun (WGS) entry which is preliminary data.</text>
</comment>
<dbReference type="EMBL" id="MCGT01000023">
    <property type="protein sequence ID" value="ORX50444.1"/>
    <property type="molecule type" value="Genomic_DNA"/>
</dbReference>
<name>A0A1X2GC60_9FUNG</name>
<evidence type="ECO:0000313" key="1">
    <source>
        <dbReference type="EMBL" id="ORX50444.1"/>
    </source>
</evidence>
<keyword evidence="2" id="KW-1185">Reference proteome</keyword>
<organism evidence="1 2">
    <name type="scientific">Hesseltinella vesiculosa</name>
    <dbReference type="NCBI Taxonomy" id="101127"/>
    <lineage>
        <taxon>Eukaryota</taxon>
        <taxon>Fungi</taxon>
        <taxon>Fungi incertae sedis</taxon>
        <taxon>Mucoromycota</taxon>
        <taxon>Mucoromycotina</taxon>
        <taxon>Mucoromycetes</taxon>
        <taxon>Mucorales</taxon>
        <taxon>Cunninghamellaceae</taxon>
        <taxon>Hesseltinella</taxon>
    </lineage>
</organism>
<dbReference type="Proteomes" id="UP000242146">
    <property type="component" value="Unassembled WGS sequence"/>
</dbReference>
<dbReference type="OrthoDB" id="270318at2759"/>
<dbReference type="AlphaFoldDB" id="A0A1X2GC60"/>
<evidence type="ECO:0000313" key="2">
    <source>
        <dbReference type="Proteomes" id="UP000242146"/>
    </source>
</evidence>
<gene>
    <name evidence="1" type="ORF">DM01DRAFT_1337629</name>
</gene>